<dbReference type="InterPro" id="IPR052732">
    <property type="entry name" value="Cell-binding_unc_protein"/>
</dbReference>
<dbReference type="KEGG" id="htq:FRZ44_06320"/>
<dbReference type="RefSeq" id="WP_151175807.1">
    <property type="nucleotide sequence ID" value="NZ_CP042906.1"/>
</dbReference>
<evidence type="ECO:0000313" key="2">
    <source>
        <dbReference type="Proteomes" id="UP000326202"/>
    </source>
</evidence>
<proteinExistence type="predicted"/>
<sequence>MPIAPEASQGLDGALAAKVRFLLQPASYPEPTQEVRAIETHMSWVFLTDRFAYKLKKPVRFPFLDFSTVELRRHFCEEEIRLNRRLAPRVYIGTLPLTAAEGGALSIAGTGHAIDWLVKMHRVNAERMLDYAIQHDTATSEDIDRLAWRLAAFYRAAPPVEITPLEYRLRFEADVTGNLEELRKFQGVLDPNAVERIHSRQFAVLRDASWLLDRRVAERRIIEAHGDLRPEHVLLETDPQIIDCLEFKFEYRVLDPVDELAFLGVECEMLGAADVGITVLDRYRQCANDDPPSRLIDFYRCYRACLRSKISIWHIREATVRDPARWPALAKRYLALADRYAGKLLSGS</sequence>
<name>A0A5J6MD85_9PROT</name>
<organism evidence="1 2">
    <name type="scientific">Hypericibacter terrae</name>
    <dbReference type="NCBI Taxonomy" id="2602015"/>
    <lineage>
        <taxon>Bacteria</taxon>
        <taxon>Pseudomonadati</taxon>
        <taxon>Pseudomonadota</taxon>
        <taxon>Alphaproteobacteria</taxon>
        <taxon>Rhodospirillales</taxon>
        <taxon>Dongiaceae</taxon>
        <taxon>Hypericibacter</taxon>
    </lineage>
</organism>
<dbReference type="PANTHER" id="PTHR43883:SF1">
    <property type="entry name" value="GLUCONOKINASE"/>
    <property type="match status" value="1"/>
</dbReference>
<accession>A0A5J6MD85</accession>
<gene>
    <name evidence="1" type="ORF">FRZ44_06320</name>
</gene>
<dbReference type="PANTHER" id="PTHR43883">
    <property type="entry name" value="SLR0207 PROTEIN"/>
    <property type="match status" value="1"/>
</dbReference>
<protein>
    <recommendedName>
        <fullName evidence="3">Aminoglycoside phosphotransferase domain-containing protein</fullName>
    </recommendedName>
</protein>
<evidence type="ECO:0008006" key="3">
    <source>
        <dbReference type="Google" id="ProtNLM"/>
    </source>
</evidence>
<dbReference type="InterPro" id="IPR011009">
    <property type="entry name" value="Kinase-like_dom_sf"/>
</dbReference>
<dbReference type="Proteomes" id="UP000326202">
    <property type="component" value="Chromosome"/>
</dbReference>
<keyword evidence="2" id="KW-1185">Reference proteome</keyword>
<evidence type="ECO:0000313" key="1">
    <source>
        <dbReference type="EMBL" id="QEX15349.1"/>
    </source>
</evidence>
<dbReference type="OrthoDB" id="9810277at2"/>
<dbReference type="EMBL" id="CP042906">
    <property type="protein sequence ID" value="QEX15349.1"/>
    <property type="molecule type" value="Genomic_DNA"/>
</dbReference>
<dbReference type="AlphaFoldDB" id="A0A5J6MD85"/>
<dbReference type="SUPFAM" id="SSF56112">
    <property type="entry name" value="Protein kinase-like (PK-like)"/>
    <property type="match status" value="1"/>
</dbReference>
<reference evidence="1 2" key="1">
    <citation type="submission" date="2019-08" db="EMBL/GenBank/DDBJ databases">
        <title>Hyperibacter terrae gen. nov., sp. nov. and Hyperibacter viscosus sp. nov., two new members in the family Rhodospirillaceae isolated from the rhizosphere of Hypericum perforatum.</title>
        <authorList>
            <person name="Noviana Z."/>
        </authorList>
    </citation>
    <scope>NUCLEOTIDE SEQUENCE [LARGE SCALE GENOMIC DNA]</scope>
    <source>
        <strain evidence="1 2">R5913</strain>
    </source>
</reference>